<keyword evidence="3" id="KW-0285">Flavoprotein</keyword>
<dbReference type="InterPro" id="IPR050641">
    <property type="entry name" value="RIFMO-like"/>
</dbReference>
<proteinExistence type="inferred from homology"/>
<reference evidence="6" key="2">
    <citation type="journal article" date="2008" name="Antimicrob. Agents Chemother.">
        <title>Biosynthetic investigations of lactonamycin and lactonamycin z: cloning of the biosynthetic gene clusters and discovery of an unusual starter unit.</title>
        <authorList>
            <person name="Zhang X."/>
            <person name="Alemany L.B."/>
            <person name="Fiedler H.P."/>
            <person name="Goodfellow M."/>
            <person name="Parry R.J."/>
        </authorList>
    </citation>
    <scope>NUCLEOTIDE SEQUENCE</scope>
    <source>
        <strain evidence="6">MJ773-88K4</strain>
    </source>
</reference>
<dbReference type="AlphaFoldDB" id="B0LIZ9"/>
<dbReference type="EMBL" id="EU147298">
    <property type="protein sequence ID" value="ABX71099.1"/>
    <property type="molecule type" value="Genomic_DNA"/>
</dbReference>
<dbReference type="SUPFAM" id="SSF52833">
    <property type="entry name" value="Thioredoxin-like"/>
    <property type="match status" value="1"/>
</dbReference>
<dbReference type="InterPro" id="IPR036249">
    <property type="entry name" value="Thioredoxin-like_sf"/>
</dbReference>
<name>B0LIZ9_STRRH</name>
<accession>B0LIZ9</accession>
<dbReference type="Gene3D" id="3.30.70.2450">
    <property type="match status" value="1"/>
</dbReference>
<evidence type="ECO:0000259" key="5">
    <source>
        <dbReference type="Pfam" id="PF01494"/>
    </source>
</evidence>
<dbReference type="PANTHER" id="PTHR43004:SF19">
    <property type="entry name" value="BINDING MONOOXYGENASE, PUTATIVE (JCVI)-RELATED"/>
    <property type="match status" value="1"/>
</dbReference>
<protein>
    <submittedName>
        <fullName evidence="6">Lct16</fullName>
    </submittedName>
</protein>
<sequence length="500" mass="54023">MTVAATEVLIVGAGPTGLVLACDLARRGIRFEIVERADRALPGSRGTGVQPRTQEVFEDLGVLDDMRAAGGPCQLMLSWDGETPLGTWDLVERRAPDPRVPYGEVLMLPQWRTVELLTDRLRALGGRVRYGAELTDLVQDPDGVTARLRHGDGSHTLRAAYAVAADGGRSAHRKAVGVALTGDDVDPSPALVADVAVEGLDRDHWHMWPHAEGGVFLLRPLEGTDLYQLVARFDTARETPDADPEAVRRLIARRTGQPRLRLREVAWASVHQARAALADRFRAGRVFLAGDAAHVHTAAGGQGMNTSVQDAYNLGWKLGRVLRHGADDALLDTYEEERRPVAADVLGISTRIHRSYRRAREDAGAGRGRDLQQLELGYRGGPLSRELRPGLAEDALQAGDRAPDAPCVDRSGAPTRLFEAFRGPHFTLLAFGATALPAPFADGAAVRALRVGRPGQDADLVDVDGHAHQAYAAHGLFLVRPDGYVGLAGADPHSVRDYLR</sequence>
<dbReference type="PRINTS" id="PR00420">
    <property type="entry name" value="RNGMNOXGNASE"/>
</dbReference>
<keyword evidence="4" id="KW-0274">FAD</keyword>
<evidence type="ECO:0000256" key="4">
    <source>
        <dbReference type="ARBA" id="ARBA00022827"/>
    </source>
</evidence>
<dbReference type="Gene3D" id="3.40.30.120">
    <property type="match status" value="1"/>
</dbReference>
<evidence type="ECO:0000256" key="2">
    <source>
        <dbReference type="ARBA" id="ARBA00007801"/>
    </source>
</evidence>
<comment type="cofactor">
    <cofactor evidence="1">
        <name>FAD</name>
        <dbReference type="ChEBI" id="CHEBI:57692"/>
    </cofactor>
</comment>
<dbReference type="Pfam" id="PF21274">
    <property type="entry name" value="Rng_hyd_C"/>
    <property type="match status" value="1"/>
</dbReference>
<dbReference type="Pfam" id="PF01494">
    <property type="entry name" value="FAD_binding_3"/>
    <property type="match status" value="1"/>
</dbReference>
<gene>
    <name evidence="6" type="primary">lct16</name>
</gene>
<dbReference type="NCBIfam" id="NF004832">
    <property type="entry name" value="PRK06184.1"/>
    <property type="match status" value="1"/>
</dbReference>
<dbReference type="SUPFAM" id="SSF51905">
    <property type="entry name" value="FAD/NAD(P)-binding domain"/>
    <property type="match status" value="1"/>
</dbReference>
<feature type="domain" description="FAD-binding" evidence="5">
    <location>
        <begin position="6"/>
        <end position="346"/>
    </location>
</feature>
<dbReference type="GO" id="GO:0071949">
    <property type="term" value="F:FAD binding"/>
    <property type="evidence" value="ECO:0007669"/>
    <property type="project" value="InterPro"/>
</dbReference>
<dbReference type="InterPro" id="IPR036188">
    <property type="entry name" value="FAD/NAD-bd_sf"/>
</dbReference>
<dbReference type="InterPro" id="IPR002938">
    <property type="entry name" value="FAD-bd"/>
</dbReference>
<dbReference type="Gene3D" id="3.50.50.60">
    <property type="entry name" value="FAD/NAD(P)-binding domain"/>
    <property type="match status" value="1"/>
</dbReference>
<evidence type="ECO:0000313" key="6">
    <source>
        <dbReference type="EMBL" id="ABX71099.1"/>
    </source>
</evidence>
<evidence type="ECO:0000256" key="1">
    <source>
        <dbReference type="ARBA" id="ARBA00001974"/>
    </source>
</evidence>
<evidence type="ECO:0000256" key="3">
    <source>
        <dbReference type="ARBA" id="ARBA00022630"/>
    </source>
</evidence>
<organism evidence="6">
    <name type="scientific">Streptomyces rishiriensis</name>
    <dbReference type="NCBI Taxonomy" id="68264"/>
    <lineage>
        <taxon>Bacteria</taxon>
        <taxon>Bacillati</taxon>
        <taxon>Actinomycetota</taxon>
        <taxon>Actinomycetes</taxon>
        <taxon>Kitasatosporales</taxon>
        <taxon>Streptomycetaceae</taxon>
        <taxon>Streptomyces</taxon>
    </lineage>
</organism>
<comment type="similarity">
    <text evidence="2">Belongs to the PheA/TfdB FAD monooxygenase family.</text>
</comment>
<dbReference type="GO" id="GO:0016709">
    <property type="term" value="F:oxidoreductase activity, acting on paired donors, with incorporation or reduction of molecular oxygen, NAD(P)H as one donor, and incorporation of one atom of oxygen"/>
    <property type="evidence" value="ECO:0007669"/>
    <property type="project" value="UniProtKB-ARBA"/>
</dbReference>
<dbReference type="PANTHER" id="PTHR43004">
    <property type="entry name" value="TRK SYSTEM POTASSIUM UPTAKE PROTEIN"/>
    <property type="match status" value="1"/>
</dbReference>
<reference evidence="6" key="1">
    <citation type="submission" date="2007-09" db="EMBL/GenBank/DDBJ databases">
        <authorList>
            <person name="Zhang X.J."/>
            <person name="Alemany L.B."/>
            <person name="Fiedler H.-P."/>
            <person name="Goodfellow M."/>
            <person name="Parry R.J."/>
        </authorList>
    </citation>
    <scope>NUCLEOTIDE SEQUENCE</scope>
    <source>
        <strain evidence="6">MJ773-88K4</strain>
    </source>
</reference>